<keyword evidence="8" id="KW-1185">Reference proteome</keyword>
<evidence type="ECO:0000256" key="1">
    <source>
        <dbReference type="ARBA" id="ARBA00001913"/>
    </source>
</evidence>
<evidence type="ECO:0000256" key="4">
    <source>
        <dbReference type="ARBA" id="ARBA00022801"/>
    </source>
</evidence>
<dbReference type="InterPro" id="IPR047115">
    <property type="entry name" value="ARSB"/>
</dbReference>
<feature type="domain" description="Sulfatase N-terminal" evidence="7">
    <location>
        <begin position="45"/>
        <end position="360"/>
    </location>
</feature>
<keyword evidence="5" id="KW-0106">Calcium</keyword>
<gene>
    <name evidence="9" type="primary">LOC106071851</name>
</gene>
<reference evidence="9" key="1">
    <citation type="submission" date="2025-08" db="UniProtKB">
        <authorList>
            <consortium name="RefSeq"/>
        </authorList>
    </citation>
    <scope>IDENTIFICATION</scope>
</reference>
<comment type="cofactor">
    <cofactor evidence="1">
        <name>Ca(2+)</name>
        <dbReference type="ChEBI" id="CHEBI:29108"/>
    </cofactor>
</comment>
<name>A0A9W3BB79_BIOGL</name>
<dbReference type="PROSITE" id="PS00149">
    <property type="entry name" value="SULFATASE_2"/>
    <property type="match status" value="1"/>
</dbReference>
<organism evidence="8 9">
    <name type="scientific">Biomphalaria glabrata</name>
    <name type="common">Bloodfluke planorb</name>
    <name type="synonym">Freshwater snail</name>
    <dbReference type="NCBI Taxonomy" id="6526"/>
    <lineage>
        <taxon>Eukaryota</taxon>
        <taxon>Metazoa</taxon>
        <taxon>Spiralia</taxon>
        <taxon>Lophotrochozoa</taxon>
        <taxon>Mollusca</taxon>
        <taxon>Gastropoda</taxon>
        <taxon>Heterobranchia</taxon>
        <taxon>Euthyneura</taxon>
        <taxon>Panpulmonata</taxon>
        <taxon>Hygrophila</taxon>
        <taxon>Lymnaeoidea</taxon>
        <taxon>Planorbidae</taxon>
        <taxon>Biomphalaria</taxon>
    </lineage>
</organism>
<proteinExistence type="inferred from homology"/>
<dbReference type="Pfam" id="PF00884">
    <property type="entry name" value="Sulfatase"/>
    <property type="match status" value="1"/>
</dbReference>
<evidence type="ECO:0000256" key="5">
    <source>
        <dbReference type="ARBA" id="ARBA00022837"/>
    </source>
</evidence>
<dbReference type="GO" id="GO:0008484">
    <property type="term" value="F:sulfuric ester hydrolase activity"/>
    <property type="evidence" value="ECO:0007669"/>
    <property type="project" value="InterPro"/>
</dbReference>
<dbReference type="InterPro" id="IPR017850">
    <property type="entry name" value="Alkaline_phosphatase_core_sf"/>
</dbReference>
<dbReference type="RefSeq" id="XP_055896752.1">
    <property type="nucleotide sequence ID" value="XM_056040777.1"/>
</dbReference>
<protein>
    <submittedName>
        <fullName evidence="9">Arylsulfatase B-like isoform X1</fullName>
    </submittedName>
</protein>
<comment type="similarity">
    <text evidence="2">Belongs to the sulfatase family.</text>
</comment>
<dbReference type="OMA" id="TIATHIV"/>
<accession>A0A9W3BB79</accession>
<evidence type="ECO:0000256" key="6">
    <source>
        <dbReference type="ARBA" id="ARBA00023180"/>
    </source>
</evidence>
<dbReference type="PANTHER" id="PTHR10342">
    <property type="entry name" value="ARYLSULFATASE"/>
    <property type="match status" value="1"/>
</dbReference>
<keyword evidence="6" id="KW-0325">Glycoprotein</keyword>
<dbReference type="GO" id="GO:0046872">
    <property type="term" value="F:metal ion binding"/>
    <property type="evidence" value="ECO:0007669"/>
    <property type="project" value="UniProtKB-KW"/>
</dbReference>
<keyword evidence="4" id="KW-0378">Hydrolase</keyword>
<evidence type="ECO:0000259" key="7">
    <source>
        <dbReference type="Pfam" id="PF00884"/>
    </source>
</evidence>
<keyword evidence="3" id="KW-0479">Metal-binding</keyword>
<evidence type="ECO:0000313" key="9">
    <source>
        <dbReference type="RefSeq" id="XP_055896752.1"/>
    </source>
</evidence>
<dbReference type="Gene3D" id="3.40.720.10">
    <property type="entry name" value="Alkaline Phosphatase, subunit A"/>
    <property type="match status" value="1"/>
</dbReference>
<sequence length="506" mass="57603">MGRTRTYTTTIYQMCVDMRQELARVITTLLTCSLLLTDVRADWRPNIVVIVADDLGYHDVGYHGAKIRTPNIDRLAKEGVRLENYYVQPVCTPSRSQLMTGRYSIHTGLQHGVIMPTQPSALPLDSPTLADKLKEVGYTTLAVGKWHLGHYMKKYLPTRRGFDRFFGFYMGSLDHYTHSRCMYRRCAVDLHDDTPTTFRNVFNESGVYSTQLFTRKAVDLINAHSRKKPFFLHLAYQAVHTPLQVPKKYTKYYSKLMRPKRRLYAAMTTAMDEGVGQVVNAIKRKGLWKNTVLVFTTDNGANPGHGGSNFPLRGKKNQFFEGGIKGVAFVASPLLKVKNYINRGLMHVSDWFPTLIHVAGGNLRGTKNVSGINQWNTISKHQPSKRHMILHGIDPMDTVLSTTFTSFNKTFDIRMAAALRIGDYKLITGATNKASKHKKIFKPSSLVKLYHIGRDPKEQHNIAQYHMARVKEMLQVLQAYYKTSVPVTYPLSDIVQPRNSAWGPWR</sequence>
<dbReference type="PROSITE" id="PS00523">
    <property type="entry name" value="SULFATASE_1"/>
    <property type="match status" value="1"/>
</dbReference>
<evidence type="ECO:0000256" key="3">
    <source>
        <dbReference type="ARBA" id="ARBA00022723"/>
    </source>
</evidence>
<dbReference type="AlphaFoldDB" id="A0A9W3BB79"/>
<evidence type="ECO:0000256" key="2">
    <source>
        <dbReference type="ARBA" id="ARBA00008779"/>
    </source>
</evidence>
<dbReference type="GeneID" id="106071851"/>
<evidence type="ECO:0000313" key="8">
    <source>
        <dbReference type="Proteomes" id="UP001165740"/>
    </source>
</evidence>
<dbReference type="OrthoDB" id="6119039at2759"/>
<dbReference type="Gene3D" id="3.30.1120.10">
    <property type="match status" value="1"/>
</dbReference>
<dbReference type="Proteomes" id="UP001165740">
    <property type="component" value="Chromosome 9"/>
</dbReference>
<dbReference type="InterPro" id="IPR000917">
    <property type="entry name" value="Sulfatase_N"/>
</dbReference>
<dbReference type="SUPFAM" id="SSF53649">
    <property type="entry name" value="Alkaline phosphatase-like"/>
    <property type="match status" value="1"/>
</dbReference>
<dbReference type="InterPro" id="IPR024607">
    <property type="entry name" value="Sulfatase_CS"/>
</dbReference>
<dbReference type="PANTHER" id="PTHR10342:SF274">
    <property type="entry name" value="ARYLSULFATASE B"/>
    <property type="match status" value="1"/>
</dbReference>
<dbReference type="CDD" id="cd16029">
    <property type="entry name" value="4-S"/>
    <property type="match status" value="1"/>
</dbReference>